<dbReference type="AlphaFoldDB" id="A0AAW7Y5J0"/>
<evidence type="ECO:0000313" key="3">
    <source>
        <dbReference type="Proteomes" id="UP001170624"/>
    </source>
</evidence>
<name>A0AAW7Y5J0_9GAMM</name>
<comment type="caution">
    <text evidence="2">The sequence shown here is derived from an EMBL/GenBank/DDBJ whole genome shotgun (WGS) entry which is preliminary data.</text>
</comment>
<feature type="signal peptide" evidence="1">
    <location>
        <begin position="1"/>
        <end position="22"/>
    </location>
</feature>
<dbReference type="EMBL" id="JAUOPU010000014">
    <property type="protein sequence ID" value="MDO6543624.1"/>
    <property type="molecule type" value="Genomic_DNA"/>
</dbReference>
<organism evidence="2 3">
    <name type="scientific">Photobacterium sanguinicancri</name>
    <dbReference type="NCBI Taxonomy" id="875932"/>
    <lineage>
        <taxon>Bacteria</taxon>
        <taxon>Pseudomonadati</taxon>
        <taxon>Pseudomonadota</taxon>
        <taxon>Gammaproteobacteria</taxon>
        <taxon>Vibrionales</taxon>
        <taxon>Vibrionaceae</taxon>
        <taxon>Photobacterium</taxon>
    </lineage>
</organism>
<feature type="chain" id="PRO_5043633814" evidence="1">
    <location>
        <begin position="23"/>
        <end position="333"/>
    </location>
</feature>
<proteinExistence type="predicted"/>
<sequence length="333" mass="36273">MYLSRTTVAVVIASALSGCGGANDSNNNNPTPTKPTTTKVNVYSSVENCSVKADVPNCHFEKGIYILKVNKATTDAQQQRVIQRVKNMMEWAHDEVRKQFANKRTVIGIVEGEAQLNGPLGEFVLALNSQKVKGLTIEGIELIYTNQGKDETLYPTTYQKMMQVYDYYIDGNSNSAVGSELTSAYGEFKRVLKAKKSEAGAAEYLTFNECNYGNQQLGADRAVDTPSKCILSHPDDPAKPSIDDEGNDIANGKPDMVHTVKLNLNPGALLGTVYEYKVEPGKNTPAGELKGSKGAAFTNSGKLGEGKATDVSWASPAFKPLNDFMDKWFFVNK</sequence>
<dbReference type="PROSITE" id="PS51257">
    <property type="entry name" value="PROKAR_LIPOPROTEIN"/>
    <property type="match status" value="1"/>
</dbReference>
<gene>
    <name evidence="2" type="ORF">Q4568_13830</name>
</gene>
<protein>
    <submittedName>
        <fullName evidence="2">Histidine ammonia-lyase</fullName>
    </submittedName>
</protein>
<keyword evidence="1" id="KW-0732">Signal</keyword>
<dbReference type="Proteomes" id="UP001170624">
    <property type="component" value="Unassembled WGS sequence"/>
</dbReference>
<dbReference type="RefSeq" id="WP_062691777.1">
    <property type="nucleotide sequence ID" value="NZ_AP024850.1"/>
</dbReference>
<reference evidence="2" key="1">
    <citation type="submission" date="2023-07" db="EMBL/GenBank/DDBJ databases">
        <title>Genome content predicts the carbon catabolic preferences of heterotrophic bacteria.</title>
        <authorList>
            <person name="Gralka M."/>
        </authorList>
    </citation>
    <scope>NUCLEOTIDE SEQUENCE</scope>
    <source>
        <strain evidence="2">G2M05</strain>
    </source>
</reference>
<accession>A0AAW7Y5J0</accession>
<evidence type="ECO:0000256" key="1">
    <source>
        <dbReference type="SAM" id="SignalP"/>
    </source>
</evidence>
<evidence type="ECO:0000313" key="2">
    <source>
        <dbReference type="EMBL" id="MDO6543624.1"/>
    </source>
</evidence>